<accession>A0A3P1V6C2</accession>
<proteinExistence type="predicted"/>
<dbReference type="Proteomes" id="UP000271272">
    <property type="component" value="Unassembled WGS sequence"/>
</dbReference>
<dbReference type="InterPro" id="IPR043472">
    <property type="entry name" value="Macro_dom-like"/>
</dbReference>
<dbReference type="SUPFAM" id="SSF52949">
    <property type="entry name" value="Macro domain-like"/>
    <property type="match status" value="1"/>
</dbReference>
<organism evidence="2 3">
    <name type="scientific">Actinomyces bowdenii</name>
    <dbReference type="NCBI Taxonomy" id="131109"/>
    <lineage>
        <taxon>Bacteria</taxon>
        <taxon>Bacillati</taxon>
        <taxon>Actinomycetota</taxon>
        <taxon>Actinomycetes</taxon>
        <taxon>Actinomycetales</taxon>
        <taxon>Actinomycetaceae</taxon>
        <taxon>Actinomyces</taxon>
    </lineage>
</organism>
<dbReference type="PANTHER" id="PTHR11106">
    <property type="entry name" value="GANGLIOSIDE INDUCED DIFFERENTIATION ASSOCIATED PROTEIN 2-RELATED"/>
    <property type="match status" value="1"/>
</dbReference>
<gene>
    <name evidence="2" type="ORF">EII10_08020</name>
</gene>
<dbReference type="RefSeq" id="WP_124933988.1">
    <property type="nucleotide sequence ID" value="NZ_JAGFOU010000001.1"/>
</dbReference>
<dbReference type="AlphaFoldDB" id="A0A3P1V6C2"/>
<dbReference type="InterPro" id="IPR002589">
    <property type="entry name" value="Macro_dom"/>
</dbReference>
<dbReference type="Pfam" id="PF01661">
    <property type="entry name" value="Macro"/>
    <property type="match status" value="1"/>
</dbReference>
<comment type="caution">
    <text evidence="2">The sequence shown here is derived from an EMBL/GenBank/DDBJ whole genome shotgun (WGS) entry which is preliminary data.</text>
</comment>
<dbReference type="PANTHER" id="PTHR11106:SF27">
    <property type="entry name" value="MACRO DOMAIN-CONTAINING PROTEIN"/>
    <property type="match status" value="1"/>
</dbReference>
<dbReference type="PROSITE" id="PS51154">
    <property type="entry name" value="MACRO"/>
    <property type="match status" value="1"/>
</dbReference>
<keyword evidence="3" id="KW-1185">Reference proteome</keyword>
<name>A0A3P1V6C2_9ACTO</name>
<evidence type="ECO:0000313" key="3">
    <source>
        <dbReference type="Proteomes" id="UP000271272"/>
    </source>
</evidence>
<protein>
    <submittedName>
        <fullName evidence="2">Appr-1-p processing protein</fullName>
    </submittedName>
</protein>
<dbReference type="Gene3D" id="3.40.220.10">
    <property type="entry name" value="Leucine Aminopeptidase, subunit E, domain 1"/>
    <property type="match status" value="1"/>
</dbReference>
<sequence length="330" mass="34809">MSGCRLGGIPGNVEDLLAHAADDPDVADGSYPWSAAGVLDARGGIRDRRALLLRLVLSLIRTDPPVVSSWGDLTLPADTGDLRVYLDYLLTTRPPGPLPIAAARDLDLLLATEAAARGAVDALSLPNLAATHGVPGTLGQRVALWQGELSRLRADAVLNAANARMLGCFVPGHRCVDNMLHSAAGPGLRAECARYMADAEAADPARRSTGEPSGRAVLTNGYHLPALYVIHSVGPMAEDNRPPNREDRYLLSSCYTSALDLADRLGMNSLGLCSISTGAFGYPKPWAAAVALDALAQWMADHPYSRLRVVIALTSEAEYAAFEGTLAPAP</sequence>
<dbReference type="OrthoDB" id="6194521at2"/>
<feature type="domain" description="Macro" evidence="1">
    <location>
        <begin position="129"/>
        <end position="330"/>
    </location>
</feature>
<dbReference type="EMBL" id="RQZC01000012">
    <property type="protein sequence ID" value="RRD29030.1"/>
    <property type="molecule type" value="Genomic_DNA"/>
</dbReference>
<dbReference type="SMART" id="SM00506">
    <property type="entry name" value="A1pp"/>
    <property type="match status" value="1"/>
</dbReference>
<evidence type="ECO:0000313" key="2">
    <source>
        <dbReference type="EMBL" id="RRD29030.1"/>
    </source>
</evidence>
<evidence type="ECO:0000259" key="1">
    <source>
        <dbReference type="PROSITE" id="PS51154"/>
    </source>
</evidence>
<reference evidence="2 3" key="1">
    <citation type="submission" date="2018-11" db="EMBL/GenBank/DDBJ databases">
        <title>Genomes From Bacteria Associated with the Canine Oral Cavity: a Test Case for Automated Genome-Based Taxonomic Assignment.</title>
        <authorList>
            <person name="Coil D.A."/>
            <person name="Jospin G."/>
            <person name="Darling A.E."/>
            <person name="Wallis C."/>
            <person name="Davis I.J."/>
            <person name="Harris S."/>
            <person name="Eisen J.A."/>
            <person name="Holcombe L.J."/>
            <person name="O'Flynn C."/>
        </authorList>
    </citation>
    <scope>NUCLEOTIDE SEQUENCE [LARGE SCALE GENOMIC DNA]</scope>
    <source>
        <strain evidence="2 3">OH5050</strain>
    </source>
</reference>